<reference evidence="2" key="1">
    <citation type="journal article" date="2022" name="ISME J.">
        <title>A general approach to explore prokaryotic protein glycosylation reveals the unique surface layer modulation of an anammox bacterium.</title>
        <authorList>
            <person name="Pabst M."/>
            <person name="Grouzdev D.S."/>
            <person name="Lawson C.E."/>
            <person name="Kleikamp H.B.C."/>
            <person name="de Ram C."/>
            <person name="Louwen R."/>
            <person name="Lin Y.M."/>
            <person name="Lucker S."/>
            <person name="van Loosdrecht M.C.M."/>
            <person name="Laureni M."/>
        </authorList>
    </citation>
    <scope>NUCLEOTIDE SEQUENCE</scope>
    <source>
        <strain evidence="2">BROCD043</strain>
    </source>
</reference>
<name>A0A952AHZ8_9BACT</name>
<dbReference type="AlphaFoldDB" id="A0A952AHZ8"/>
<organism evidence="2 3">
    <name type="scientific">Candidatus Dojkabacteria bacterium</name>
    <dbReference type="NCBI Taxonomy" id="2099670"/>
    <lineage>
        <taxon>Bacteria</taxon>
        <taxon>Candidatus Dojkabacteria</taxon>
    </lineage>
</organism>
<dbReference type="EMBL" id="JACFOF010000007">
    <property type="protein sequence ID" value="MBW7953829.1"/>
    <property type="molecule type" value="Genomic_DNA"/>
</dbReference>
<evidence type="ECO:0000313" key="3">
    <source>
        <dbReference type="Proteomes" id="UP000781173"/>
    </source>
</evidence>
<evidence type="ECO:0000313" key="2">
    <source>
        <dbReference type="EMBL" id="MBW7953829.1"/>
    </source>
</evidence>
<sequence>MSKVHSSEDQGRLLISFFFVIAAMALFIAGITKTLPETSQVLGAQRQNINIYRDEIKSYLDTFANRKSANYTQEVIGENLSMQAEYFIDTKEEQAYSISTINDKQQGTIIQEDTVKNGLVKIKSNIGHSQFGGNFENSLIKLKESFMKVFADDVCNGAEKNDLQDGTIKYTFTRFDNSVLVYYQATIDSSGDISELEFPHESGGTQIIKFLSFDGNYEMPELDIPAPTFPE</sequence>
<proteinExistence type="predicted"/>
<accession>A0A952AHZ8</accession>
<dbReference type="Proteomes" id="UP000781173">
    <property type="component" value="Unassembled WGS sequence"/>
</dbReference>
<gene>
    <name evidence="2" type="ORF">H3C67_03500</name>
</gene>
<keyword evidence="1" id="KW-1133">Transmembrane helix</keyword>
<feature type="transmembrane region" description="Helical" evidence="1">
    <location>
        <begin position="12"/>
        <end position="31"/>
    </location>
</feature>
<keyword evidence="1" id="KW-0472">Membrane</keyword>
<comment type="caution">
    <text evidence="2">The sequence shown here is derived from an EMBL/GenBank/DDBJ whole genome shotgun (WGS) entry which is preliminary data.</text>
</comment>
<keyword evidence="1" id="KW-0812">Transmembrane</keyword>
<protein>
    <submittedName>
        <fullName evidence="2">Uncharacterized protein</fullName>
    </submittedName>
</protein>
<evidence type="ECO:0000256" key="1">
    <source>
        <dbReference type="SAM" id="Phobius"/>
    </source>
</evidence>